<feature type="compositionally biased region" description="Basic and acidic residues" evidence="2">
    <location>
        <begin position="1731"/>
        <end position="1744"/>
    </location>
</feature>
<gene>
    <name evidence="4" type="ORF">BJ684DRAFT_15898</name>
</gene>
<dbReference type="GO" id="GO:0005737">
    <property type="term" value="C:cytoplasm"/>
    <property type="evidence" value="ECO:0007669"/>
    <property type="project" value="TreeGrafter"/>
</dbReference>
<feature type="compositionally biased region" description="Basic and acidic residues" evidence="2">
    <location>
        <begin position="1701"/>
        <end position="1724"/>
    </location>
</feature>
<feature type="compositionally biased region" description="Polar residues" evidence="2">
    <location>
        <begin position="89"/>
        <end position="113"/>
    </location>
</feature>
<dbReference type="Gene3D" id="3.40.50.11210">
    <property type="entry name" value="Rap/Ran-GAP"/>
    <property type="match status" value="1"/>
</dbReference>
<feature type="compositionally biased region" description="Basic and acidic residues" evidence="2">
    <location>
        <begin position="1938"/>
        <end position="1956"/>
    </location>
</feature>
<feature type="region of interest" description="Disordered" evidence="2">
    <location>
        <begin position="1975"/>
        <end position="1994"/>
    </location>
</feature>
<feature type="compositionally biased region" description="Low complexity" evidence="2">
    <location>
        <begin position="548"/>
        <end position="559"/>
    </location>
</feature>
<feature type="region of interest" description="Disordered" evidence="2">
    <location>
        <begin position="981"/>
        <end position="1090"/>
    </location>
</feature>
<feature type="region of interest" description="Disordered" evidence="2">
    <location>
        <begin position="308"/>
        <end position="343"/>
    </location>
</feature>
<feature type="compositionally biased region" description="Polar residues" evidence="2">
    <location>
        <begin position="1015"/>
        <end position="1028"/>
    </location>
</feature>
<feature type="compositionally biased region" description="Basic and acidic residues" evidence="2">
    <location>
        <begin position="1031"/>
        <end position="1053"/>
    </location>
</feature>
<feature type="region of interest" description="Disordered" evidence="2">
    <location>
        <begin position="1497"/>
        <end position="1516"/>
    </location>
</feature>
<feature type="region of interest" description="Disordered" evidence="2">
    <location>
        <begin position="664"/>
        <end position="689"/>
    </location>
</feature>
<feature type="compositionally biased region" description="Low complexity" evidence="2">
    <location>
        <begin position="503"/>
        <end position="521"/>
    </location>
</feature>
<evidence type="ECO:0000313" key="4">
    <source>
        <dbReference type="EMBL" id="RKP13729.1"/>
    </source>
</evidence>
<feature type="region of interest" description="Disordered" evidence="2">
    <location>
        <begin position="1885"/>
        <end position="1960"/>
    </location>
</feature>
<accession>A0A4V1IY90</accession>
<evidence type="ECO:0000259" key="3">
    <source>
        <dbReference type="PROSITE" id="PS50085"/>
    </source>
</evidence>
<feature type="compositionally biased region" description="Gly residues" evidence="2">
    <location>
        <begin position="402"/>
        <end position="415"/>
    </location>
</feature>
<feature type="region of interest" description="Disordered" evidence="2">
    <location>
        <begin position="823"/>
        <end position="927"/>
    </location>
</feature>
<dbReference type="InterPro" id="IPR035974">
    <property type="entry name" value="Rap/Ran-GAP_sf"/>
</dbReference>
<feature type="compositionally biased region" description="Basic and acidic residues" evidence="2">
    <location>
        <begin position="1648"/>
        <end position="1659"/>
    </location>
</feature>
<evidence type="ECO:0000256" key="2">
    <source>
        <dbReference type="SAM" id="MobiDB-lite"/>
    </source>
</evidence>
<feature type="compositionally biased region" description="Low complexity" evidence="2">
    <location>
        <begin position="38"/>
        <end position="65"/>
    </location>
</feature>
<dbReference type="GO" id="GO:0051056">
    <property type="term" value="P:regulation of small GTPase mediated signal transduction"/>
    <property type="evidence" value="ECO:0007669"/>
    <property type="project" value="InterPro"/>
</dbReference>
<feature type="region of interest" description="Disordered" evidence="2">
    <location>
        <begin position="1"/>
        <end position="114"/>
    </location>
</feature>
<dbReference type="InterPro" id="IPR000331">
    <property type="entry name" value="Rap/Ran_GAP_dom"/>
</dbReference>
<feature type="compositionally biased region" description="Polar residues" evidence="2">
    <location>
        <begin position="1885"/>
        <end position="1899"/>
    </location>
</feature>
<dbReference type="FunFam" id="3.40.50.11210:FF:000001">
    <property type="entry name" value="Ral GTPase-activating protein subunit alpha-1 isoform 1"/>
    <property type="match status" value="1"/>
</dbReference>
<feature type="region of interest" description="Disordered" evidence="2">
    <location>
        <begin position="537"/>
        <end position="561"/>
    </location>
</feature>
<proteinExistence type="predicted"/>
<sequence>MPSSPSPSPPPPPRPRENSSEHPTPQPPSRQNPSSLLSHPTPVRSSPSPSLPLGTPLPARPAASATPPPISRSPRPRRTFSLVHHQPLSGDSSASESPQAQIRSKATANQPTRASLHIRHSSVLGVVSDKALLKKARSFLDDRAKPKSRLLSLWSFVEAANALDQALFLQRHAQSVWEVVLEVLTQQIHKMRQKKHDKSNPPSLLFADVPTLFLRALYLLRLALSHLFQLAHDPTPPVSLRALALRLSALLADLLDYENHLRLRLIGLSLLSASLPSTLPLPPHLSAPLLDLYARAIPLAPLGNPSRPSLASQDLLPPLPIHTADPSGRPILPTSSPPDSRDTTAMLALCLGSAIRLAHSAVGLPEPPSTPTDDLIWGGIVHGEGNRGSSGIGGAGDDEGGDPVGDGDGGDGGGRNIPSGISAVIGGGNRGARSVRDNVTVASGIDGAGEALTRVWELWERCYMARLVGPHAQGPCSTPVLGLLLSFYLYWCMDPVEESDDASTSSFSGASSSSSSSSSTSAPMTFSFSAASTSSAASASSPSPPSTSSPKPTSVTISPLTLGPKEDTLAAVRATLKARVYRNAGSFSFEQDIVRQSLSLRPVWRHGPLVRGAIVLAGLGILRIPEDRPMMHRCLDARSERAWFTYVSEMFSCLGVIFEDVGFSEPSSSTTTRDTGEEGSGGMKEMGEEEDGEGEQWEGIFLQIQSTLQAYAGKILMGSEPSSGWSWIGKLCLQALHWLNRRLLRQPPSPNLISRWKGILGGMVNVSLGIWIGAGHQGFSAEEWGDLDGILQGLSRLPSYTGTVLSVWMRWMERLTVEMGKESKGVVTSGGRSGPRAKRQYHDEVSRIKKRMDAQNQMEHRAAALSPIDAEGEKDRKGRRRKSLLGKRNGGGVSNAPTMPSSPGPPLPPRIRTGPSTGTNSMGGSMGNPGMVGRRGAAFMTGRKPGGDFPGGEDHPSTLPTSTGKLRRLSSIEVMETSVPTTTLANVSTSPSTQATSSLLASSPPPQALRWVTRLSESLPTARNSTSGYGDRGDRSDRGDKGERVDRGDKGEDTSVAMAILSSLVSPGPPTDPLTLGKAPETGGKPSGMNHGAGMLIPMIAHPSILHRYEGGLWRLGKRAGWVRGGAGGGHRDVWYRLFLILGDGVDMWLRMIRDGDQWEERHVRWTRCLTRLSKVMVNEEVNRWGWSRKNWGMESLLPSPFTLVPWLIRILDTVGFPRESQLLAYSTLARILTPPRPRLFLEGEEKEKGRWTLVHMYRIAVEGISGRDHGVRDRLLVNGLDRVYGRWVEEEGMGKRAGRSTREKKGLRELEAENQRDGTVSRRVKECLLQASAIIPFLTAHAQVILISGMGQWLFAELGNGRKEEGGQESPVLLNTLLGLLDTQGDVGMDGIRAVTRVLKTFAMMIAATLNQRREQGEEKETEKWYVPLGVRVTGSLVHHVRGEWKMAHSPTEGRHREQPLILHSTPTVYEQWIEYEPLESSGVLDDWLGLLEEVGQAKGGGDDNEGSGTDGRMGHAQQGFVHPNVLMAISFAAQEIQRCWSIFPSPLGVDGWSTKAIEPWWDGDGEAMRPSGCTLILEYEGDSRVMVSMIERDIEMEDQEDGEGKQEVEMILRDSTGRYSWSLVQLQGQETSGKASCNVSQGCSEGNEKGRVTKELVGDNQGSTAKDEEDVGEVMNIPDILGELDTDEEGSDDIPEDGAFEHQEDEVEKKNTVEKKDTRRPYEEEEVETLLREDGSEKENISERNGSTKGENNSENKSMHDGEKKTNEEEEEDDDDEKKGKGDPLDFMLTEMGYKELGQRNGVAKHPESLGIFQVEGSDAPRPRLTRRAATSSMVRPTSTLPNKRVEGMGIAPGHTPPHRMRSVPSLGVEAGKEDEAIQQATSLARSFSRSRPSTPLMTLPGVTRRVTMREDADGDKRVSRLARSPPPSRRRKRRDQPGVDRLGTEQGRKEVHSRLQSSREWLSTLGFLQSVTSSQSRRMDPRGTRGGMSPKVTFLDQSASLWRDVKELDRKPSRQTVKGAILYVGPGQRMEQEILRNEQGSPEYHAFVETLGWRVRSDHLGYVAGLRPLDEKGNEVGRSEGAGGVYGGIYWADHRVELMLHESTSILRARSKDGGEGTKEESILGKKRHIGNDHIHVVWNESGTTYRPDTIGGNFGSVQIIITPSLGPNRSFYGIDLHIVTEIEEEGVMGPLFDGALVEREALAPMVRQTILTGYRATFPSNLKDIHYWHPYAARNRDLEVIGRRHGRKDRTYEQFLGNVFVLGDDTR</sequence>
<feature type="compositionally biased region" description="Low complexity" evidence="2">
    <location>
        <begin position="910"/>
        <end position="927"/>
    </location>
</feature>
<feature type="region of interest" description="Disordered" evidence="2">
    <location>
        <begin position="1815"/>
        <end position="1863"/>
    </location>
</feature>
<keyword evidence="5" id="KW-1185">Reference proteome</keyword>
<dbReference type="InterPro" id="IPR027107">
    <property type="entry name" value="Tuberin/Ral-act_asu"/>
</dbReference>
<dbReference type="EMBL" id="KZ987956">
    <property type="protein sequence ID" value="RKP13729.1"/>
    <property type="molecule type" value="Genomic_DNA"/>
</dbReference>
<name>A0A4V1IY90_9FUNG</name>
<feature type="region of interest" description="Disordered" evidence="2">
    <location>
        <begin position="1634"/>
        <end position="1788"/>
    </location>
</feature>
<dbReference type="GO" id="GO:0005096">
    <property type="term" value="F:GTPase activator activity"/>
    <property type="evidence" value="ECO:0007669"/>
    <property type="project" value="UniProtKB-KW"/>
</dbReference>
<dbReference type="Pfam" id="PF02145">
    <property type="entry name" value="Rap_GAP"/>
    <property type="match status" value="1"/>
</dbReference>
<dbReference type="OrthoDB" id="19311at2759"/>
<evidence type="ECO:0000256" key="1">
    <source>
        <dbReference type="ARBA" id="ARBA00022468"/>
    </source>
</evidence>
<dbReference type="PANTHER" id="PTHR10063:SF11">
    <property type="entry name" value="RHO GTPASE-ACTIVATING PROTEIN CG5521-RELATED"/>
    <property type="match status" value="1"/>
</dbReference>
<feature type="compositionally biased region" description="Acidic residues" evidence="2">
    <location>
        <begin position="1684"/>
        <end position="1700"/>
    </location>
</feature>
<feature type="compositionally biased region" description="Polar residues" evidence="2">
    <location>
        <begin position="1834"/>
        <end position="1844"/>
    </location>
</feature>
<dbReference type="SUPFAM" id="SSF111347">
    <property type="entry name" value="Rap/Ran-GAP"/>
    <property type="match status" value="1"/>
</dbReference>
<protein>
    <recommendedName>
        <fullName evidence="3">Rap-GAP domain-containing protein</fullName>
    </recommendedName>
</protein>
<dbReference type="PANTHER" id="PTHR10063">
    <property type="entry name" value="TUBERIN"/>
    <property type="match status" value="1"/>
</dbReference>
<feature type="region of interest" description="Disordered" evidence="2">
    <location>
        <begin position="502"/>
        <end position="521"/>
    </location>
</feature>
<feature type="compositionally biased region" description="Basic and acidic residues" evidence="2">
    <location>
        <begin position="1754"/>
        <end position="1769"/>
    </location>
</feature>
<feature type="compositionally biased region" description="Low complexity" evidence="2">
    <location>
        <begin position="988"/>
        <end position="1002"/>
    </location>
</feature>
<dbReference type="Proteomes" id="UP000267251">
    <property type="component" value="Unassembled WGS sequence"/>
</dbReference>
<evidence type="ECO:0000313" key="5">
    <source>
        <dbReference type="Proteomes" id="UP000267251"/>
    </source>
</evidence>
<feature type="compositionally biased region" description="Pro residues" evidence="2">
    <location>
        <begin position="900"/>
        <end position="909"/>
    </location>
</feature>
<feature type="compositionally biased region" description="Polar residues" evidence="2">
    <location>
        <begin position="1634"/>
        <end position="1646"/>
    </location>
</feature>
<feature type="region of interest" description="Disordered" evidence="2">
    <location>
        <begin position="387"/>
        <end position="432"/>
    </location>
</feature>
<reference evidence="5" key="1">
    <citation type="journal article" date="2018" name="Nat. Microbiol.">
        <title>Leveraging single-cell genomics to expand the fungal tree of life.</title>
        <authorList>
            <person name="Ahrendt S.R."/>
            <person name="Quandt C.A."/>
            <person name="Ciobanu D."/>
            <person name="Clum A."/>
            <person name="Salamov A."/>
            <person name="Andreopoulos B."/>
            <person name="Cheng J.F."/>
            <person name="Woyke T."/>
            <person name="Pelin A."/>
            <person name="Henrissat B."/>
            <person name="Reynolds N.K."/>
            <person name="Benny G.L."/>
            <person name="Smith M.E."/>
            <person name="James T.Y."/>
            <person name="Grigoriev I.V."/>
        </authorList>
    </citation>
    <scope>NUCLEOTIDE SEQUENCE [LARGE SCALE GENOMIC DNA]</scope>
</reference>
<feature type="domain" description="Rap-GAP" evidence="3">
    <location>
        <begin position="2008"/>
        <end position="2245"/>
    </location>
</feature>
<feature type="compositionally biased region" description="Pro residues" evidence="2">
    <location>
        <begin position="1"/>
        <end position="13"/>
    </location>
</feature>
<dbReference type="PROSITE" id="PS50085">
    <property type="entry name" value="RAPGAP"/>
    <property type="match status" value="1"/>
</dbReference>
<feature type="compositionally biased region" description="Basic and acidic residues" evidence="2">
    <location>
        <begin position="840"/>
        <end position="862"/>
    </location>
</feature>
<feature type="compositionally biased region" description="Basic and acidic residues" evidence="2">
    <location>
        <begin position="1910"/>
        <end position="1921"/>
    </location>
</feature>
<organism evidence="4 5">
    <name type="scientific">Piptocephalis cylindrospora</name>
    <dbReference type="NCBI Taxonomy" id="1907219"/>
    <lineage>
        <taxon>Eukaryota</taxon>
        <taxon>Fungi</taxon>
        <taxon>Fungi incertae sedis</taxon>
        <taxon>Zoopagomycota</taxon>
        <taxon>Zoopagomycotina</taxon>
        <taxon>Zoopagomycetes</taxon>
        <taxon>Zoopagales</taxon>
        <taxon>Piptocephalidaceae</taxon>
        <taxon>Piptocephalis</taxon>
    </lineage>
</organism>
<dbReference type="GO" id="GO:0005634">
    <property type="term" value="C:nucleus"/>
    <property type="evidence" value="ECO:0007669"/>
    <property type="project" value="InterPro"/>
</dbReference>
<keyword evidence="1" id="KW-0343">GTPase activation</keyword>